<dbReference type="GO" id="GO:0042597">
    <property type="term" value="C:periplasmic space"/>
    <property type="evidence" value="ECO:0007669"/>
    <property type="project" value="UniProtKB-SubCell"/>
</dbReference>
<organism evidence="5 6">
    <name type="scientific">Seohaeicola zhoushanensis</name>
    <dbReference type="NCBI Taxonomy" id="1569283"/>
    <lineage>
        <taxon>Bacteria</taxon>
        <taxon>Pseudomonadati</taxon>
        <taxon>Pseudomonadota</taxon>
        <taxon>Alphaproteobacteria</taxon>
        <taxon>Rhodobacterales</taxon>
        <taxon>Roseobacteraceae</taxon>
        <taxon>Seohaeicola</taxon>
    </lineage>
</organism>
<feature type="chain" id="PRO_5035301596" evidence="4">
    <location>
        <begin position="23"/>
        <end position="337"/>
    </location>
</feature>
<evidence type="ECO:0000256" key="4">
    <source>
        <dbReference type="SAM" id="SignalP"/>
    </source>
</evidence>
<dbReference type="Gene3D" id="3.40.190.170">
    <property type="entry name" value="Bacterial extracellular solute-binding protein, family 7"/>
    <property type="match status" value="1"/>
</dbReference>
<evidence type="ECO:0000313" key="6">
    <source>
        <dbReference type="Proteomes" id="UP000626220"/>
    </source>
</evidence>
<dbReference type="AlphaFoldDB" id="A0A8J3M7P1"/>
<evidence type="ECO:0000256" key="3">
    <source>
        <dbReference type="ARBA" id="ARBA00022764"/>
    </source>
</evidence>
<proteinExistence type="predicted"/>
<comment type="caution">
    <text evidence="5">The sequence shown here is derived from an EMBL/GenBank/DDBJ whole genome shotgun (WGS) entry which is preliminary data.</text>
</comment>
<keyword evidence="6" id="KW-1185">Reference proteome</keyword>
<dbReference type="RefSeq" id="WP_189680570.1">
    <property type="nucleotide sequence ID" value="NZ_BNCJ01000006.1"/>
</dbReference>
<dbReference type="CDD" id="cd13604">
    <property type="entry name" value="PBP2_TRAP_ketoacid_lactate_like"/>
    <property type="match status" value="1"/>
</dbReference>
<name>A0A8J3M7P1_9RHOB</name>
<keyword evidence="2 4" id="KW-0732">Signal</keyword>
<evidence type="ECO:0000256" key="2">
    <source>
        <dbReference type="ARBA" id="ARBA00022729"/>
    </source>
</evidence>
<evidence type="ECO:0000256" key="1">
    <source>
        <dbReference type="ARBA" id="ARBA00004418"/>
    </source>
</evidence>
<dbReference type="NCBIfam" id="NF037995">
    <property type="entry name" value="TRAP_S1"/>
    <property type="match status" value="1"/>
</dbReference>
<dbReference type="PANTHER" id="PTHR33376:SF5">
    <property type="entry name" value="EXTRACYTOPLASMIC SOLUTE RECEPTOR PROTEIN"/>
    <property type="match status" value="1"/>
</dbReference>
<dbReference type="PANTHER" id="PTHR33376">
    <property type="match status" value="1"/>
</dbReference>
<comment type="subcellular location">
    <subcellularLocation>
        <location evidence="1">Periplasm</location>
    </subcellularLocation>
</comment>
<feature type="signal peptide" evidence="4">
    <location>
        <begin position="1"/>
        <end position="22"/>
    </location>
</feature>
<dbReference type="Pfam" id="PF03480">
    <property type="entry name" value="DctP"/>
    <property type="match status" value="1"/>
</dbReference>
<gene>
    <name evidence="5" type="primary">dctP</name>
    <name evidence="5" type="ORF">GCM10017056_26600</name>
</gene>
<keyword evidence="3" id="KW-0574">Periplasm</keyword>
<evidence type="ECO:0000313" key="5">
    <source>
        <dbReference type="EMBL" id="GHF53661.1"/>
    </source>
</evidence>
<sequence length="337" mass="36310">MKLSTLLKSAVAFSLVAGVASAETHLRIQTHYAPESVSGKLAGQFVDDIQTMSNGEITIEMFYSSSVVATVEAFDAAANGILDCDMTGGAYQTGKNPAFQFVGDIMGGYNTPYQQLSWLYHGGGYDAAQSLYNQFGMQLIGWWVYGQESFASTKPIASPADFKDWKFRSPPGLETEIFAELGAKPIVMDFTEVFTALETGIIDGADASGIANNKSMGLYDIAKFANYPGFHSMPSDHLACNKAVWDGMPEHHRRIVDTAMQKLALQTALTFEKANAEAVAALKADGVTINTWNDADLASFRAAAQKAWDGWAAKTPEAAALVASHREYLGQLGLIAK</sequence>
<accession>A0A8J3M7P1</accession>
<dbReference type="GO" id="GO:0055085">
    <property type="term" value="P:transmembrane transport"/>
    <property type="evidence" value="ECO:0007669"/>
    <property type="project" value="InterPro"/>
</dbReference>
<dbReference type="EMBL" id="BNCJ01000006">
    <property type="protein sequence ID" value="GHF53661.1"/>
    <property type="molecule type" value="Genomic_DNA"/>
</dbReference>
<protein>
    <submittedName>
        <fullName evidence="5">ABC transporter substrate-binding protein</fullName>
    </submittedName>
</protein>
<dbReference type="Proteomes" id="UP000626220">
    <property type="component" value="Unassembled WGS sequence"/>
</dbReference>
<reference evidence="5" key="1">
    <citation type="journal article" date="2014" name="Int. J. Syst. Evol. Microbiol.">
        <title>Complete genome sequence of Corynebacterium casei LMG S-19264T (=DSM 44701T), isolated from a smear-ripened cheese.</title>
        <authorList>
            <consortium name="US DOE Joint Genome Institute (JGI-PGF)"/>
            <person name="Walter F."/>
            <person name="Albersmeier A."/>
            <person name="Kalinowski J."/>
            <person name="Ruckert C."/>
        </authorList>
    </citation>
    <scope>NUCLEOTIDE SEQUENCE</scope>
    <source>
        <strain evidence="5">KCTC 42650</strain>
    </source>
</reference>
<reference evidence="5" key="2">
    <citation type="submission" date="2020-09" db="EMBL/GenBank/DDBJ databases">
        <authorList>
            <person name="Sun Q."/>
            <person name="Kim S."/>
        </authorList>
    </citation>
    <scope>NUCLEOTIDE SEQUENCE</scope>
    <source>
        <strain evidence="5">KCTC 42650</strain>
    </source>
</reference>
<dbReference type="InterPro" id="IPR018389">
    <property type="entry name" value="DctP_fam"/>
</dbReference>
<dbReference type="InterPro" id="IPR038404">
    <property type="entry name" value="TRAP_DctP_sf"/>
</dbReference>